<dbReference type="InterPro" id="IPR027266">
    <property type="entry name" value="TrmE/GcvT-like"/>
</dbReference>
<name>A0A939FZ92_9HYPH</name>
<proteinExistence type="predicted"/>
<dbReference type="AlphaFoldDB" id="A0A939FZ92"/>
<keyword evidence="2" id="KW-1185">Reference proteome</keyword>
<dbReference type="EMBL" id="JAFMPP010000018">
    <property type="protein sequence ID" value="MBO0664227.1"/>
    <property type="molecule type" value="Genomic_DNA"/>
</dbReference>
<gene>
    <name evidence="1" type="ORF">J1C48_16730</name>
</gene>
<evidence type="ECO:0000313" key="1">
    <source>
        <dbReference type="EMBL" id="MBO0664227.1"/>
    </source>
</evidence>
<reference evidence="1" key="1">
    <citation type="submission" date="2021-03" db="EMBL/GenBank/DDBJ databases">
        <title>Whole genome sequence of Jiella sp. CQZ9-1.</title>
        <authorList>
            <person name="Tuo L."/>
        </authorList>
    </citation>
    <scope>NUCLEOTIDE SEQUENCE</scope>
    <source>
        <strain evidence="1">CQZ9-1</strain>
    </source>
</reference>
<dbReference type="Gene3D" id="3.30.1360.120">
    <property type="entry name" value="Probable tRNA modification gtpase trme, domain 1"/>
    <property type="match status" value="1"/>
</dbReference>
<dbReference type="InterPro" id="IPR007375">
    <property type="entry name" value="SoxG"/>
</dbReference>
<protein>
    <submittedName>
        <fullName evidence="1">Sarcosine oxidase subunit gamma</fullName>
    </submittedName>
</protein>
<comment type="caution">
    <text evidence="1">The sequence shown here is derived from an EMBL/GenBank/DDBJ whole genome shotgun (WGS) entry which is preliminary data.</text>
</comment>
<organism evidence="1 2">
    <name type="scientific">Jiella flava</name>
    <dbReference type="NCBI Taxonomy" id="2816857"/>
    <lineage>
        <taxon>Bacteria</taxon>
        <taxon>Pseudomonadati</taxon>
        <taxon>Pseudomonadota</taxon>
        <taxon>Alphaproteobacteria</taxon>
        <taxon>Hyphomicrobiales</taxon>
        <taxon>Aurantimonadaceae</taxon>
        <taxon>Jiella</taxon>
    </lineage>
</organism>
<dbReference type="SUPFAM" id="SSF103025">
    <property type="entry name" value="Folate-binding domain"/>
    <property type="match status" value="1"/>
</dbReference>
<dbReference type="RefSeq" id="WP_207259145.1">
    <property type="nucleotide sequence ID" value="NZ_JAFMPP010000018.1"/>
</dbReference>
<dbReference type="Proteomes" id="UP000664122">
    <property type="component" value="Unassembled WGS sequence"/>
</dbReference>
<dbReference type="Pfam" id="PF04268">
    <property type="entry name" value="SoxG"/>
    <property type="match status" value="1"/>
</dbReference>
<evidence type="ECO:0000313" key="2">
    <source>
        <dbReference type="Proteomes" id="UP000664122"/>
    </source>
</evidence>
<dbReference type="Gene3D" id="3.30.70.1520">
    <property type="entry name" value="Heterotetrameric sarcosine oxidase"/>
    <property type="match status" value="1"/>
</dbReference>
<sequence>MLDVNLASRAPALAPRSSDAGVTVAPLGPQGRLSLRIKPAALGDDTAIDGFDLSGPINSRRSAGDGAATRTALRLGPDEWMLLCPADDVEERSEALAAALNDTAHSLVDVSHRDVSFVVAGAEADSVINAGCPIDLALAAFPVGAATRTLLGKAEIVLTRLAEDRFTVTSWRSFAPYVQGFLVEAARHQL</sequence>
<accession>A0A939FZ92</accession>